<evidence type="ECO:0000313" key="1">
    <source>
        <dbReference type="EMBL" id="SMF83658.1"/>
    </source>
</evidence>
<protein>
    <submittedName>
        <fullName evidence="1">Uncharacterized protein</fullName>
    </submittedName>
</protein>
<sequence length="75" mass="7717">MDVTFSVKDGNKVIAEVEITGDGHVSVKTAGKQVIDSAAPVTAQYVWGSTKTANYVWGGKTQAAVDDSSAVASAE</sequence>
<name>A0A1X7HC03_9PROT</name>
<proteinExistence type="predicted"/>
<evidence type="ECO:0000313" key="2">
    <source>
        <dbReference type="Proteomes" id="UP000192936"/>
    </source>
</evidence>
<dbReference type="EMBL" id="FXAK01000007">
    <property type="protein sequence ID" value="SMF83658.1"/>
    <property type="molecule type" value="Genomic_DNA"/>
</dbReference>
<organism evidence="1 2">
    <name type="scientific">Azospirillum oryzae</name>
    <dbReference type="NCBI Taxonomy" id="286727"/>
    <lineage>
        <taxon>Bacteria</taxon>
        <taxon>Pseudomonadati</taxon>
        <taxon>Pseudomonadota</taxon>
        <taxon>Alphaproteobacteria</taxon>
        <taxon>Rhodospirillales</taxon>
        <taxon>Azospirillaceae</taxon>
        <taxon>Azospirillum</taxon>
    </lineage>
</organism>
<accession>A0A1X7HC03</accession>
<reference evidence="1 2" key="1">
    <citation type="submission" date="2017-04" db="EMBL/GenBank/DDBJ databases">
        <authorList>
            <person name="Afonso C.L."/>
            <person name="Miller P.J."/>
            <person name="Scott M.A."/>
            <person name="Spackman E."/>
            <person name="Goraichik I."/>
            <person name="Dimitrov K.M."/>
            <person name="Suarez D.L."/>
            <person name="Swayne D.E."/>
        </authorList>
    </citation>
    <scope>NUCLEOTIDE SEQUENCE [LARGE SCALE GENOMIC DNA]</scope>
    <source>
        <strain evidence="1 2">A2P</strain>
    </source>
</reference>
<dbReference type="AlphaFoldDB" id="A0A1X7HC03"/>
<gene>
    <name evidence="1" type="ORF">SAMN02982917_5590</name>
</gene>
<dbReference type="RefSeq" id="WP_085090317.1">
    <property type="nucleotide sequence ID" value="NZ_FXAK01000007.1"/>
</dbReference>
<dbReference type="Proteomes" id="UP000192936">
    <property type="component" value="Unassembled WGS sequence"/>
</dbReference>